<protein>
    <submittedName>
        <fullName evidence="2">Cell wall hydrolase autolysin</fullName>
    </submittedName>
</protein>
<dbReference type="InterPro" id="IPR002508">
    <property type="entry name" value="MurNAc-LAA_cat"/>
</dbReference>
<proteinExistence type="predicted"/>
<dbReference type="EMBL" id="BK015066">
    <property type="protein sequence ID" value="DAD89626.1"/>
    <property type="molecule type" value="Genomic_DNA"/>
</dbReference>
<dbReference type="PANTHER" id="PTHR30404">
    <property type="entry name" value="N-ACETYLMURAMOYL-L-ALANINE AMIDASE"/>
    <property type="match status" value="1"/>
</dbReference>
<evidence type="ECO:0000313" key="2">
    <source>
        <dbReference type="EMBL" id="DAD89626.1"/>
    </source>
</evidence>
<dbReference type="Gene3D" id="3.40.630.40">
    <property type="entry name" value="Zn-dependent exopeptidases"/>
    <property type="match status" value="1"/>
</dbReference>
<dbReference type="GO" id="GO:0009253">
    <property type="term" value="P:peptidoglycan catabolic process"/>
    <property type="evidence" value="ECO:0007669"/>
    <property type="project" value="InterPro"/>
</dbReference>
<reference evidence="2" key="1">
    <citation type="journal article" date="2021" name="Proc. Natl. Acad. Sci. U.S.A.">
        <title>A Catalog of Tens of Thousands of Viruses from Human Metagenomes Reveals Hidden Associations with Chronic Diseases.</title>
        <authorList>
            <person name="Tisza M.J."/>
            <person name="Buck C.B."/>
        </authorList>
    </citation>
    <scope>NUCLEOTIDE SEQUENCE</scope>
    <source>
        <strain evidence="2">CtnFo11</strain>
    </source>
</reference>
<dbReference type="SMART" id="SM00646">
    <property type="entry name" value="Ami_3"/>
    <property type="match status" value="1"/>
</dbReference>
<feature type="domain" description="MurNAc-LAA" evidence="1">
    <location>
        <begin position="70"/>
        <end position="181"/>
    </location>
</feature>
<dbReference type="PANTHER" id="PTHR30404:SF8">
    <property type="entry name" value="AUTOLYSIN PH-RELATED"/>
    <property type="match status" value="1"/>
</dbReference>
<organism evidence="2">
    <name type="scientific">Siphoviridae sp. ctnFo11</name>
    <dbReference type="NCBI Taxonomy" id="2826454"/>
    <lineage>
        <taxon>Viruses</taxon>
        <taxon>Duplodnaviria</taxon>
        <taxon>Heunggongvirae</taxon>
        <taxon>Uroviricota</taxon>
        <taxon>Caudoviricetes</taxon>
    </lineage>
</organism>
<dbReference type="GO" id="GO:0008745">
    <property type="term" value="F:N-acetylmuramoyl-L-alanine amidase activity"/>
    <property type="evidence" value="ECO:0007669"/>
    <property type="project" value="InterPro"/>
</dbReference>
<accession>A0A8S5N5R1</accession>
<dbReference type="InterPro" id="IPR050695">
    <property type="entry name" value="N-acetylmuramoyl_amidase_3"/>
</dbReference>
<dbReference type="SUPFAM" id="SSF53187">
    <property type="entry name" value="Zn-dependent exopeptidases"/>
    <property type="match status" value="1"/>
</dbReference>
<keyword evidence="2" id="KW-0378">Hydrolase</keyword>
<sequence length="185" mass="20091">MVNNMKINVHAGHNPDGKIACGAVGLIKESTEARKVKKEVIRLLKKKGHKAYDCTCTNGTSQADVLKRIVTKCNKHKVDLDVSIHFNAGAGDKKGNGKTTGTEVYVYSSTSAAKPAAERVVKEIVALGFKNRGVKIRTDLYVLHRTNSPAMLIECCFVDDKDDVELYDYKKMAAAIVAGILGLKA</sequence>
<dbReference type="CDD" id="cd02696">
    <property type="entry name" value="MurNAc-LAA"/>
    <property type="match status" value="1"/>
</dbReference>
<name>A0A8S5N5R1_9CAUD</name>
<evidence type="ECO:0000259" key="1">
    <source>
        <dbReference type="SMART" id="SM00646"/>
    </source>
</evidence>
<dbReference type="Pfam" id="PF01520">
    <property type="entry name" value="Amidase_3"/>
    <property type="match status" value="1"/>
</dbReference>